<dbReference type="Proteomes" id="UP000226096">
    <property type="component" value="Segment"/>
</dbReference>
<evidence type="ECO:0000313" key="1">
    <source>
        <dbReference type="EMBL" id="APZ82727.1"/>
    </source>
</evidence>
<organismHost>
    <name type="scientific">Klebsiella pneumoniae</name>
    <dbReference type="NCBI Taxonomy" id="573"/>
</organismHost>
<accession>A0A1P8VW41</accession>
<organism evidence="1 2">
    <name type="scientific">Klebsiella phage vB_KpnP_KpV74</name>
    <name type="common">Bacteriophage vB_KpnP_KpV74</name>
    <dbReference type="NCBI Taxonomy" id="1933773"/>
    <lineage>
        <taxon>Viruses</taxon>
        <taxon>Duplodnaviria</taxon>
        <taxon>Heunggongvirae</taxon>
        <taxon>Uroviricota</taxon>
        <taxon>Caudoviricetes</taxon>
        <taxon>Autographivirales</taxon>
        <taxon>Autoscriptoviridae</taxon>
        <taxon>Slopekvirinae</taxon>
        <taxon>Drulisvirus</taxon>
        <taxon>Drulisvirus KpV74</taxon>
    </lineage>
</organism>
<keyword evidence="2" id="KW-1185">Reference proteome</keyword>
<protein>
    <submittedName>
        <fullName evidence="1">Uncharacterized protein</fullName>
    </submittedName>
</protein>
<proteinExistence type="predicted"/>
<dbReference type="EMBL" id="KY385423">
    <property type="protein sequence ID" value="APZ82727.1"/>
    <property type="molecule type" value="Genomic_DNA"/>
</dbReference>
<evidence type="ECO:0000313" key="2">
    <source>
        <dbReference type="Proteomes" id="UP000226096"/>
    </source>
</evidence>
<reference evidence="1" key="1">
    <citation type="submission" date="2016-12" db="EMBL/GenBank/DDBJ databases">
        <title>Complete genome sequence of Klebsiella pneumoniae bacteriophage vB_KpnP_KpV74.</title>
        <authorList>
            <person name="Komisarova E.V."/>
            <person name="Krasilnikova V.M."/>
            <person name="Kislichkina A.A."/>
            <person name="Volozhantsev N.V."/>
        </authorList>
    </citation>
    <scope>NUCLEOTIDE SEQUENCE [LARGE SCALE GENOMIC DNA]</scope>
</reference>
<name>A0A1P8VW41_BPK74</name>
<sequence>MQPHIQRELVNRLLTAATLYHGTQQMRAVIARLVQEALEGGKNWTL</sequence>
<gene>
    <name evidence="1" type="ORF">kpv74_15</name>
</gene>